<protein>
    <submittedName>
        <fullName evidence="1">RCG60218</fullName>
    </submittedName>
</protein>
<accession>A6HSJ5</accession>
<dbReference type="Proteomes" id="UP000234681">
    <property type="component" value="Chromosome 7"/>
</dbReference>
<reference evidence="1 2" key="1">
    <citation type="submission" date="2005-09" db="EMBL/GenBank/DDBJ databases">
        <authorList>
            <person name="Mural R.J."/>
            <person name="Li P.W."/>
            <person name="Adams M.D."/>
            <person name="Amanatides P.G."/>
            <person name="Baden-Tillson H."/>
            <person name="Barnstead M."/>
            <person name="Chin S.H."/>
            <person name="Dew I."/>
            <person name="Evans C.A."/>
            <person name="Ferriera S."/>
            <person name="Flanigan M."/>
            <person name="Fosler C."/>
            <person name="Glodek A."/>
            <person name="Gu Z."/>
            <person name="Holt R.A."/>
            <person name="Jennings D."/>
            <person name="Kraft C.L."/>
            <person name="Lu F."/>
            <person name="Nguyen T."/>
            <person name="Nusskern D.R."/>
            <person name="Pfannkoch C.M."/>
            <person name="Sitter C."/>
            <person name="Sutton G.G."/>
            <person name="Venter J.C."/>
            <person name="Wang Z."/>
            <person name="Woodage T."/>
            <person name="Zheng X.H."/>
            <person name="Zhong F."/>
        </authorList>
    </citation>
    <scope>NUCLEOTIDE SEQUENCE [LARGE SCALE GENOMIC DNA]</scope>
    <source>
        <strain>BN</strain>
        <strain evidence="2">Sprague-Dawley</strain>
    </source>
</reference>
<gene>
    <name evidence="1" type="ORF">rCG_60218</name>
</gene>
<dbReference type="AlphaFoldDB" id="A6HSJ5"/>
<evidence type="ECO:0000313" key="1">
    <source>
        <dbReference type="EMBL" id="EDM15877.1"/>
    </source>
</evidence>
<evidence type="ECO:0000313" key="2">
    <source>
        <dbReference type="Proteomes" id="UP000234681"/>
    </source>
</evidence>
<dbReference type="EMBL" id="CH473950">
    <property type="protein sequence ID" value="EDM15877.1"/>
    <property type="molecule type" value="Genomic_DNA"/>
</dbReference>
<sequence length="88" mass="9933">MTVLPQPPVCWDERRVSPQQESSHSAKVLTAPDVHCGLRAFALSSLLSSLLSPDAFRTYFRTSFCSPPRLRTDPPFTLEGWTRETQNL</sequence>
<name>A6HSJ5_RAT</name>
<organism evidence="1 2">
    <name type="scientific">Rattus norvegicus</name>
    <name type="common">Rat</name>
    <dbReference type="NCBI Taxonomy" id="10116"/>
    <lineage>
        <taxon>Eukaryota</taxon>
        <taxon>Metazoa</taxon>
        <taxon>Chordata</taxon>
        <taxon>Craniata</taxon>
        <taxon>Vertebrata</taxon>
        <taxon>Euteleostomi</taxon>
        <taxon>Mammalia</taxon>
        <taxon>Eutheria</taxon>
        <taxon>Euarchontoglires</taxon>
        <taxon>Glires</taxon>
        <taxon>Rodentia</taxon>
        <taxon>Myomorpha</taxon>
        <taxon>Muroidea</taxon>
        <taxon>Muridae</taxon>
        <taxon>Murinae</taxon>
        <taxon>Rattus</taxon>
    </lineage>
</organism>
<proteinExistence type="predicted"/>